<sequence>MCAHRTLCRTMSRLRIAWAGLLPSGNHSDAHGFELYCRLFDHYQVFDEEVAAAEHPKSMLKRLGLDITQRDIRATRHLHRRRPARHGAHPHRRPRCSRTSLEPPRLASRSSVCAQFLWDIEYPTLSSVWDPHVEESGIADLTTRSSLMRVIAQTNQAKGSLDWDVDDVSKETIRLLLRSRCIRGRCRAGRIEQRGRRIKHHEHFLQTSPRFLTSVSYILQKRAHNLISHTILRSRRADRAGAHMCLSPV</sequence>
<name>A0A5C3Q398_9AGAR</name>
<reference evidence="2 3" key="1">
    <citation type="journal article" date="2019" name="Nat. Ecol. Evol.">
        <title>Megaphylogeny resolves global patterns of mushroom evolution.</title>
        <authorList>
            <person name="Varga T."/>
            <person name="Krizsan K."/>
            <person name="Foldi C."/>
            <person name="Dima B."/>
            <person name="Sanchez-Garcia M."/>
            <person name="Sanchez-Ramirez S."/>
            <person name="Szollosi G.J."/>
            <person name="Szarkandi J.G."/>
            <person name="Papp V."/>
            <person name="Albert L."/>
            <person name="Andreopoulos W."/>
            <person name="Angelini C."/>
            <person name="Antonin V."/>
            <person name="Barry K.W."/>
            <person name="Bougher N.L."/>
            <person name="Buchanan P."/>
            <person name="Buyck B."/>
            <person name="Bense V."/>
            <person name="Catcheside P."/>
            <person name="Chovatia M."/>
            <person name="Cooper J."/>
            <person name="Damon W."/>
            <person name="Desjardin D."/>
            <person name="Finy P."/>
            <person name="Geml J."/>
            <person name="Haridas S."/>
            <person name="Hughes K."/>
            <person name="Justo A."/>
            <person name="Karasinski D."/>
            <person name="Kautmanova I."/>
            <person name="Kiss B."/>
            <person name="Kocsube S."/>
            <person name="Kotiranta H."/>
            <person name="LaButti K.M."/>
            <person name="Lechner B.E."/>
            <person name="Liimatainen K."/>
            <person name="Lipzen A."/>
            <person name="Lukacs Z."/>
            <person name="Mihaltcheva S."/>
            <person name="Morgado L.N."/>
            <person name="Niskanen T."/>
            <person name="Noordeloos M.E."/>
            <person name="Ohm R.A."/>
            <person name="Ortiz-Santana B."/>
            <person name="Ovrebo C."/>
            <person name="Racz N."/>
            <person name="Riley R."/>
            <person name="Savchenko A."/>
            <person name="Shiryaev A."/>
            <person name="Soop K."/>
            <person name="Spirin V."/>
            <person name="Szebenyi C."/>
            <person name="Tomsovsky M."/>
            <person name="Tulloss R.E."/>
            <person name="Uehling J."/>
            <person name="Grigoriev I.V."/>
            <person name="Vagvolgyi C."/>
            <person name="Papp T."/>
            <person name="Martin F.M."/>
            <person name="Miettinen O."/>
            <person name="Hibbett D.S."/>
            <person name="Nagy L.G."/>
        </authorList>
    </citation>
    <scope>NUCLEOTIDE SEQUENCE [LARGE SCALE GENOMIC DNA]</scope>
    <source>
        <strain evidence="2 3">CBS 309.79</strain>
    </source>
</reference>
<keyword evidence="3" id="KW-1185">Reference proteome</keyword>
<organism evidence="2 3">
    <name type="scientific">Pterulicium gracile</name>
    <dbReference type="NCBI Taxonomy" id="1884261"/>
    <lineage>
        <taxon>Eukaryota</taxon>
        <taxon>Fungi</taxon>
        <taxon>Dikarya</taxon>
        <taxon>Basidiomycota</taxon>
        <taxon>Agaricomycotina</taxon>
        <taxon>Agaricomycetes</taxon>
        <taxon>Agaricomycetidae</taxon>
        <taxon>Agaricales</taxon>
        <taxon>Pleurotineae</taxon>
        <taxon>Pterulaceae</taxon>
        <taxon>Pterulicium</taxon>
    </lineage>
</organism>
<evidence type="ECO:0000256" key="1">
    <source>
        <dbReference type="SAM" id="MobiDB-lite"/>
    </source>
</evidence>
<dbReference type="AlphaFoldDB" id="A0A5C3Q398"/>
<evidence type="ECO:0000313" key="3">
    <source>
        <dbReference type="Proteomes" id="UP000305067"/>
    </source>
</evidence>
<protein>
    <submittedName>
        <fullName evidence="2">Uncharacterized protein</fullName>
    </submittedName>
</protein>
<dbReference type="Proteomes" id="UP000305067">
    <property type="component" value="Unassembled WGS sequence"/>
</dbReference>
<proteinExistence type="predicted"/>
<dbReference type="EMBL" id="ML178879">
    <property type="protein sequence ID" value="TFK95627.1"/>
    <property type="molecule type" value="Genomic_DNA"/>
</dbReference>
<feature type="compositionally biased region" description="Basic residues" evidence="1">
    <location>
        <begin position="77"/>
        <end position="96"/>
    </location>
</feature>
<feature type="region of interest" description="Disordered" evidence="1">
    <location>
        <begin position="77"/>
        <end position="103"/>
    </location>
</feature>
<gene>
    <name evidence="2" type="ORF">BDV98DRAFT_376212</name>
</gene>
<accession>A0A5C3Q398</accession>
<evidence type="ECO:0000313" key="2">
    <source>
        <dbReference type="EMBL" id="TFK95627.1"/>
    </source>
</evidence>